<name>A0A7D4P5B4_9GAMM</name>
<dbReference type="AlphaFoldDB" id="A0A7D4P5B4"/>
<feature type="transmembrane region" description="Helical" evidence="7">
    <location>
        <begin position="68"/>
        <end position="93"/>
    </location>
</feature>
<dbReference type="PANTHER" id="PTHR30161:SF1">
    <property type="entry name" value="FLAGELLAR BIOSYNTHESIS PROTEIN FLHA-RELATED"/>
    <property type="match status" value="1"/>
</dbReference>
<evidence type="ECO:0000313" key="9">
    <source>
        <dbReference type="EMBL" id="QKI89535.1"/>
    </source>
</evidence>
<organism evidence="9 10">
    <name type="scientific">Thiomicrorhabdus xiamenensis</name>
    <dbReference type="NCBI Taxonomy" id="2739063"/>
    <lineage>
        <taxon>Bacteria</taxon>
        <taxon>Pseudomonadati</taxon>
        <taxon>Pseudomonadota</taxon>
        <taxon>Gammaproteobacteria</taxon>
        <taxon>Thiotrichales</taxon>
        <taxon>Piscirickettsiaceae</taxon>
        <taxon>Thiomicrorhabdus</taxon>
    </lineage>
</organism>
<dbReference type="Gene3D" id="1.10.8.540">
    <property type="entry name" value="FHIPEP family, domain 3"/>
    <property type="match status" value="1"/>
</dbReference>
<gene>
    <name evidence="7 9" type="primary">flhA</name>
    <name evidence="9" type="ORF">HQN79_08140</name>
</gene>
<feature type="transmembrane region" description="Helical" evidence="7">
    <location>
        <begin position="285"/>
        <end position="303"/>
    </location>
</feature>
<dbReference type="NCBIfam" id="TIGR01398">
    <property type="entry name" value="FlhA"/>
    <property type="match status" value="1"/>
</dbReference>
<keyword evidence="9" id="KW-0282">Flagellum</keyword>
<evidence type="ECO:0000256" key="3">
    <source>
        <dbReference type="ARBA" id="ARBA00022475"/>
    </source>
</evidence>
<keyword evidence="6 7" id="KW-0472">Membrane</keyword>
<dbReference type="EMBL" id="CP054020">
    <property type="protein sequence ID" value="QKI89535.1"/>
    <property type="molecule type" value="Genomic_DNA"/>
</dbReference>
<evidence type="ECO:0000256" key="5">
    <source>
        <dbReference type="ARBA" id="ARBA00022989"/>
    </source>
</evidence>
<dbReference type="Pfam" id="PF00771">
    <property type="entry name" value="FHIPEP"/>
    <property type="match status" value="1"/>
</dbReference>
<feature type="transmembrane region" description="Helical" evidence="7">
    <location>
        <begin position="42"/>
        <end position="61"/>
    </location>
</feature>
<evidence type="ECO:0000256" key="6">
    <source>
        <dbReference type="ARBA" id="ARBA00023136"/>
    </source>
</evidence>
<proteinExistence type="inferred from homology"/>
<dbReference type="Gene3D" id="3.40.50.12790">
    <property type="entry name" value="FHIPEP family, domain 4"/>
    <property type="match status" value="1"/>
</dbReference>
<dbReference type="KEGG" id="txa:HQN79_08140"/>
<keyword evidence="3 7" id="KW-1003">Cell membrane</keyword>
<dbReference type="PRINTS" id="PR00949">
    <property type="entry name" value="TYPE3IMAPROT"/>
</dbReference>
<dbReference type="InterPro" id="IPR001712">
    <property type="entry name" value="T3SS_FHIPEP"/>
</dbReference>
<dbReference type="RefSeq" id="WP_173285445.1">
    <property type="nucleotide sequence ID" value="NZ_CP054020.1"/>
</dbReference>
<keyword evidence="4 7" id="KW-0812">Transmembrane</keyword>
<accession>A0A7D4P5B4</accession>
<feature type="transmembrane region" description="Helical" evidence="7">
    <location>
        <begin position="237"/>
        <end position="264"/>
    </location>
</feature>
<reference evidence="9 10" key="1">
    <citation type="submission" date="2020-05" db="EMBL/GenBank/DDBJ databases">
        <title>Thiomicrorhabdus sediminis sp.nov. and Thiomicrorhabdus xiamenensis sp.nov., novel sulfur-oxidizing bacteria isolated from coastal sediment.</title>
        <authorList>
            <person name="Liu X."/>
        </authorList>
    </citation>
    <scope>NUCLEOTIDE SEQUENCE [LARGE SCALE GENOMIC DNA]</scope>
    <source>
        <strain evidence="9 10">G2</strain>
    </source>
</reference>
<keyword evidence="9" id="KW-0966">Cell projection</keyword>
<dbReference type="PANTHER" id="PTHR30161">
    <property type="entry name" value="FLAGELLAR EXPORT PROTEIN, MEMBRANE FLHA SUBUNIT-RELATED"/>
    <property type="match status" value="1"/>
</dbReference>
<dbReference type="PROSITE" id="PS00994">
    <property type="entry name" value="FHIPEP"/>
    <property type="match status" value="1"/>
</dbReference>
<feature type="region of interest" description="Disordered" evidence="8">
    <location>
        <begin position="333"/>
        <end position="352"/>
    </location>
</feature>
<keyword evidence="9" id="KW-0969">Cilium</keyword>
<dbReference type="InterPro" id="IPR006301">
    <property type="entry name" value="FlhA"/>
</dbReference>
<dbReference type="InterPro" id="IPR042196">
    <property type="entry name" value="FHIPEP_4"/>
</dbReference>
<sequence length="698" mass="75107">MDFSQILNSIKQGWSKSIAVPFAVLALLGMVTIPLPPFMLDIFFTFNIALSLVVLIVTLYAKRPLDFAIFPTIILVATLFRLSLNIASTRVILLEGHQGGNAAGNVIEAFGEFVIGGNYAVGLVVFAILVVINFVVITKGAGRVAEVSARFTLDSMPGKQMAIDADLNAGLITQEEAQLRRSEIATEAEFYGSMDGASKFVRGDAVAGLVILFINLIGGFAIGVGQHQLSFGEAAEIYTILTLGDGLVAQIPALLLSTATAIIVTRVTGGDKKDMGEQMQMQMFSNPKALGTTAGVIGFMGLIPGMPNAAFLTFAGVAGAGAYLIHKRQEEEAAKPVEGTVPQSEEAEKPKDLSWDDVQAVDVLGLEVGYRLIPMVDQSQNGQLLDRIKGVRRKVSQELGFLVPPVHIRDNLDLKPNQYRIMLMGVESGEGEIFPDKELAINPGQVFGEIAGIKTKDPAFGLEAVWVVPENQDQAQALGYTVVDASTVVATHVSQLIQDYSYELLGHDEVQQLLDKLKQSSPKLVSELIPDKLSLATLVKVLQNLLQEKVAIRDMRTILETLTSKSDISKDAAELTMAVRTALGRSIVQQLVGNEGELKVITLDPSLEQILLQATQGAPEGQLAVEPGLAERLHGTLKEESQKIEVNGQTPVLLVAPQIRAQLARLFRYSLPSLVILAYSEVPENRQISVVANVGQGG</sequence>
<evidence type="ECO:0000256" key="2">
    <source>
        <dbReference type="ARBA" id="ARBA00008835"/>
    </source>
</evidence>
<keyword evidence="5 7" id="KW-1133">Transmembrane helix</keyword>
<dbReference type="PIRSF" id="PIRSF005419">
    <property type="entry name" value="FlhA"/>
    <property type="match status" value="1"/>
</dbReference>
<dbReference type="Proteomes" id="UP000504724">
    <property type="component" value="Chromosome"/>
</dbReference>
<keyword evidence="7" id="KW-1006">Bacterial flagellum protein export</keyword>
<dbReference type="InterPro" id="IPR042194">
    <property type="entry name" value="FHIPEP_1"/>
</dbReference>
<feature type="transmembrane region" description="Helical" evidence="7">
    <location>
        <begin position="205"/>
        <end position="225"/>
    </location>
</feature>
<dbReference type="Gene3D" id="3.40.30.60">
    <property type="entry name" value="FHIPEP family, domain 1"/>
    <property type="match status" value="1"/>
</dbReference>
<comment type="similarity">
    <text evidence="2 7">Belongs to the FHIPEP (flagella/HR/invasion proteins export pore) family.</text>
</comment>
<dbReference type="GO" id="GO:0005886">
    <property type="term" value="C:plasma membrane"/>
    <property type="evidence" value="ECO:0007669"/>
    <property type="project" value="UniProtKB-SubCell"/>
</dbReference>
<keyword evidence="7" id="KW-0813">Transport</keyword>
<dbReference type="GO" id="GO:0009306">
    <property type="term" value="P:protein secretion"/>
    <property type="evidence" value="ECO:0007669"/>
    <property type="project" value="InterPro"/>
</dbReference>
<evidence type="ECO:0000256" key="7">
    <source>
        <dbReference type="RuleBase" id="RU364093"/>
    </source>
</evidence>
<comment type="function">
    <text evidence="7">Required for formation of the rod structure of the flagellar apparatus. Together with FliI and FliH, may constitute the export apparatus of flagellin.</text>
</comment>
<evidence type="ECO:0000256" key="1">
    <source>
        <dbReference type="ARBA" id="ARBA00004651"/>
    </source>
</evidence>
<keyword evidence="7" id="KW-0653">Protein transport</keyword>
<dbReference type="GO" id="GO:0044780">
    <property type="term" value="P:bacterial-type flagellum assembly"/>
    <property type="evidence" value="ECO:0007669"/>
    <property type="project" value="InterPro"/>
</dbReference>
<keyword evidence="7" id="KW-1005">Bacterial flagellum biogenesis</keyword>
<evidence type="ECO:0000256" key="8">
    <source>
        <dbReference type="SAM" id="MobiDB-lite"/>
    </source>
</evidence>
<protein>
    <recommendedName>
        <fullName evidence="7">Flagellar biosynthesis protein FlhA</fullName>
    </recommendedName>
</protein>
<feature type="transmembrane region" description="Helical" evidence="7">
    <location>
        <begin position="18"/>
        <end position="36"/>
    </location>
</feature>
<keyword evidence="10" id="KW-1185">Reference proteome</keyword>
<feature type="transmembrane region" description="Helical" evidence="7">
    <location>
        <begin position="113"/>
        <end position="136"/>
    </location>
</feature>
<dbReference type="InterPro" id="IPR025505">
    <property type="entry name" value="FHIPEP_CS"/>
</dbReference>
<evidence type="ECO:0000256" key="4">
    <source>
        <dbReference type="ARBA" id="ARBA00022692"/>
    </source>
</evidence>
<comment type="subcellular location">
    <subcellularLocation>
        <location evidence="1 7">Cell membrane</location>
        <topology evidence="1 7">Multi-pass membrane protein</topology>
    </subcellularLocation>
</comment>
<dbReference type="InterPro" id="IPR042193">
    <property type="entry name" value="FHIPEP_3"/>
</dbReference>
<evidence type="ECO:0000313" key="10">
    <source>
        <dbReference type="Proteomes" id="UP000504724"/>
    </source>
</evidence>